<dbReference type="EMBL" id="LFYR01000785">
    <property type="protein sequence ID" value="KMZ69201.1"/>
    <property type="molecule type" value="Genomic_DNA"/>
</dbReference>
<dbReference type="CDD" id="cd06464">
    <property type="entry name" value="ACD_sHsps-like"/>
    <property type="match status" value="1"/>
</dbReference>
<dbReference type="OMA" id="DTDNITG"/>
<feature type="domain" description="CS" evidence="5">
    <location>
        <begin position="43"/>
        <end position="140"/>
    </location>
</feature>
<evidence type="ECO:0000256" key="3">
    <source>
        <dbReference type="RuleBase" id="RU003616"/>
    </source>
</evidence>
<accession>A0A0K9PJS0</accession>
<protein>
    <submittedName>
        <fullName evidence="6">Uncharacterized protein</fullName>
    </submittedName>
</protein>
<dbReference type="PANTHER" id="PTHR11527">
    <property type="entry name" value="HEAT-SHOCK PROTEIN 20 FAMILY MEMBER"/>
    <property type="match status" value="1"/>
</dbReference>
<comment type="caution">
    <text evidence="6">The sequence shown here is derived from an EMBL/GenBank/DDBJ whole genome shotgun (WGS) entry which is preliminary data.</text>
</comment>
<dbReference type="PROSITE" id="PS51203">
    <property type="entry name" value="CS"/>
    <property type="match status" value="1"/>
</dbReference>
<gene>
    <name evidence="6" type="ORF">ZOSMA_21G00550</name>
</gene>
<dbReference type="InterPro" id="IPR002068">
    <property type="entry name" value="A-crystallin/Hsp20_dom"/>
</dbReference>
<feature type="domain" description="SHSP" evidence="4">
    <location>
        <begin position="39"/>
        <end position="146"/>
    </location>
</feature>
<dbReference type="Pfam" id="PF00011">
    <property type="entry name" value="HSP20"/>
    <property type="match status" value="1"/>
</dbReference>
<dbReference type="STRING" id="29655.A0A0K9PJS0"/>
<dbReference type="GO" id="GO:0034605">
    <property type="term" value="P:cellular response to heat"/>
    <property type="evidence" value="ECO:0000318"/>
    <property type="project" value="GO_Central"/>
</dbReference>
<dbReference type="SUPFAM" id="SSF49764">
    <property type="entry name" value="HSP20-like chaperones"/>
    <property type="match status" value="1"/>
</dbReference>
<proteinExistence type="inferred from homology"/>
<evidence type="ECO:0000259" key="5">
    <source>
        <dbReference type="PROSITE" id="PS51203"/>
    </source>
</evidence>
<keyword evidence="1" id="KW-0346">Stress response</keyword>
<evidence type="ECO:0000256" key="1">
    <source>
        <dbReference type="ARBA" id="ARBA00023016"/>
    </source>
</evidence>
<dbReference type="Proteomes" id="UP000036987">
    <property type="component" value="Unassembled WGS sequence"/>
</dbReference>
<organism evidence="6 7">
    <name type="scientific">Zostera marina</name>
    <name type="common">Eelgrass</name>
    <dbReference type="NCBI Taxonomy" id="29655"/>
    <lineage>
        <taxon>Eukaryota</taxon>
        <taxon>Viridiplantae</taxon>
        <taxon>Streptophyta</taxon>
        <taxon>Embryophyta</taxon>
        <taxon>Tracheophyta</taxon>
        <taxon>Spermatophyta</taxon>
        <taxon>Magnoliopsida</taxon>
        <taxon>Liliopsida</taxon>
        <taxon>Zosteraceae</taxon>
        <taxon>Zostera</taxon>
    </lineage>
</organism>
<comment type="similarity">
    <text evidence="2 3">Belongs to the small heat shock protein (HSP20) family.</text>
</comment>
<reference evidence="7" key="1">
    <citation type="journal article" date="2016" name="Nature">
        <title>The genome of the seagrass Zostera marina reveals angiosperm adaptation to the sea.</title>
        <authorList>
            <person name="Olsen J.L."/>
            <person name="Rouze P."/>
            <person name="Verhelst B."/>
            <person name="Lin Y.-C."/>
            <person name="Bayer T."/>
            <person name="Collen J."/>
            <person name="Dattolo E."/>
            <person name="De Paoli E."/>
            <person name="Dittami S."/>
            <person name="Maumus F."/>
            <person name="Michel G."/>
            <person name="Kersting A."/>
            <person name="Lauritano C."/>
            <person name="Lohaus R."/>
            <person name="Toepel M."/>
            <person name="Tonon T."/>
            <person name="Vanneste K."/>
            <person name="Amirebrahimi M."/>
            <person name="Brakel J."/>
            <person name="Bostroem C."/>
            <person name="Chovatia M."/>
            <person name="Grimwood J."/>
            <person name="Jenkins J.W."/>
            <person name="Jueterbock A."/>
            <person name="Mraz A."/>
            <person name="Stam W.T."/>
            <person name="Tice H."/>
            <person name="Bornberg-Bauer E."/>
            <person name="Green P.J."/>
            <person name="Pearson G.A."/>
            <person name="Procaccini G."/>
            <person name="Duarte C.M."/>
            <person name="Schmutz J."/>
            <person name="Reusch T.B.H."/>
            <person name="Van de Peer Y."/>
        </authorList>
    </citation>
    <scope>NUCLEOTIDE SEQUENCE [LARGE SCALE GENOMIC DNA]</scope>
    <source>
        <strain evidence="7">cv. Finnish</strain>
    </source>
</reference>
<keyword evidence="7" id="KW-1185">Reference proteome</keyword>
<dbReference type="PROSITE" id="PS01031">
    <property type="entry name" value="SHSP"/>
    <property type="match status" value="1"/>
</dbReference>
<dbReference type="InterPro" id="IPR031107">
    <property type="entry name" value="Small_HSP"/>
</dbReference>
<dbReference type="InterPro" id="IPR007052">
    <property type="entry name" value="CS_dom"/>
</dbReference>
<dbReference type="InterPro" id="IPR008978">
    <property type="entry name" value="HSP20-like_chaperone"/>
</dbReference>
<sequence length="193" mass="22395">MVFLPYKSLAINLLLLQSTTMKRLRKRNSEGVAKEQSKQIFEELKPETDWSQNPTSHFLSLDLPGFKKEDIKVKIDRFGKLTVEGKRMAPTDNKYYRFDQNFHVPEDVDIDQINGKLDEGRLKLTMPKKGIKEETGTNRKMQAKYELLPDFIVGAEEEDGMMERFIENVQKNKRFITVAAVAFVVGFYVARKL</sequence>
<evidence type="ECO:0000259" key="4">
    <source>
        <dbReference type="PROSITE" id="PS01031"/>
    </source>
</evidence>
<name>A0A0K9PJS0_ZOSMR</name>
<dbReference type="AlphaFoldDB" id="A0A0K9PJS0"/>
<evidence type="ECO:0000313" key="6">
    <source>
        <dbReference type="EMBL" id="KMZ69201.1"/>
    </source>
</evidence>
<dbReference type="Gene3D" id="2.60.40.790">
    <property type="match status" value="1"/>
</dbReference>
<evidence type="ECO:0000313" key="7">
    <source>
        <dbReference type="Proteomes" id="UP000036987"/>
    </source>
</evidence>
<evidence type="ECO:0000256" key="2">
    <source>
        <dbReference type="PROSITE-ProRule" id="PRU00285"/>
    </source>
</evidence>
<dbReference type="OrthoDB" id="1431247at2759"/>